<protein>
    <submittedName>
        <fullName evidence="2">Uncharacterized protein</fullName>
    </submittedName>
</protein>
<dbReference type="WBParaSite" id="Hba_01487">
    <property type="protein sequence ID" value="Hba_01487"/>
    <property type="gene ID" value="Hba_01487"/>
</dbReference>
<dbReference type="Proteomes" id="UP000095283">
    <property type="component" value="Unplaced"/>
</dbReference>
<reference evidence="2" key="1">
    <citation type="submission" date="2016-11" db="UniProtKB">
        <authorList>
            <consortium name="WormBaseParasite"/>
        </authorList>
    </citation>
    <scope>IDENTIFICATION</scope>
</reference>
<evidence type="ECO:0000313" key="2">
    <source>
        <dbReference type="WBParaSite" id="Hba_01487"/>
    </source>
</evidence>
<keyword evidence="1" id="KW-1185">Reference proteome</keyword>
<evidence type="ECO:0000313" key="1">
    <source>
        <dbReference type="Proteomes" id="UP000095283"/>
    </source>
</evidence>
<dbReference type="AlphaFoldDB" id="A0A1I7WA02"/>
<sequence length="35" mass="3837">MAAWGYSSVVERSLSMGEGWGSIPHTSRYFSLTSV</sequence>
<organism evidence="1 2">
    <name type="scientific">Heterorhabditis bacteriophora</name>
    <name type="common">Entomopathogenic nematode worm</name>
    <dbReference type="NCBI Taxonomy" id="37862"/>
    <lineage>
        <taxon>Eukaryota</taxon>
        <taxon>Metazoa</taxon>
        <taxon>Ecdysozoa</taxon>
        <taxon>Nematoda</taxon>
        <taxon>Chromadorea</taxon>
        <taxon>Rhabditida</taxon>
        <taxon>Rhabditina</taxon>
        <taxon>Rhabditomorpha</taxon>
        <taxon>Strongyloidea</taxon>
        <taxon>Heterorhabditidae</taxon>
        <taxon>Heterorhabditis</taxon>
    </lineage>
</organism>
<name>A0A1I7WA02_HETBA</name>
<proteinExistence type="predicted"/>
<accession>A0A1I7WA02</accession>